<dbReference type="HOGENOM" id="CLU_1180248_0_0_1"/>
<reference evidence="1 2" key="1">
    <citation type="journal article" date="2012" name="Science">
        <title>The Paleozoic origin of enzymatic lignin decomposition reconstructed from 31 fungal genomes.</title>
        <authorList>
            <person name="Floudas D."/>
            <person name="Binder M."/>
            <person name="Riley R."/>
            <person name="Barry K."/>
            <person name="Blanchette R.A."/>
            <person name="Henrissat B."/>
            <person name="Martinez A.T."/>
            <person name="Otillar R."/>
            <person name="Spatafora J.W."/>
            <person name="Yadav J.S."/>
            <person name="Aerts A."/>
            <person name="Benoit I."/>
            <person name="Boyd A."/>
            <person name="Carlson A."/>
            <person name="Copeland A."/>
            <person name="Coutinho P.M."/>
            <person name="de Vries R.P."/>
            <person name="Ferreira P."/>
            <person name="Findley K."/>
            <person name="Foster B."/>
            <person name="Gaskell J."/>
            <person name="Glotzer D."/>
            <person name="Gorecki P."/>
            <person name="Heitman J."/>
            <person name="Hesse C."/>
            <person name="Hori C."/>
            <person name="Igarashi K."/>
            <person name="Jurgens J.A."/>
            <person name="Kallen N."/>
            <person name="Kersten P."/>
            <person name="Kohler A."/>
            <person name="Kuees U."/>
            <person name="Kumar T.K.A."/>
            <person name="Kuo A."/>
            <person name="LaButti K."/>
            <person name="Larrondo L.F."/>
            <person name="Lindquist E."/>
            <person name="Ling A."/>
            <person name="Lombard V."/>
            <person name="Lucas S."/>
            <person name="Lundell T."/>
            <person name="Martin R."/>
            <person name="McLaughlin D.J."/>
            <person name="Morgenstern I."/>
            <person name="Morin E."/>
            <person name="Murat C."/>
            <person name="Nagy L.G."/>
            <person name="Nolan M."/>
            <person name="Ohm R.A."/>
            <person name="Patyshakuliyeva A."/>
            <person name="Rokas A."/>
            <person name="Ruiz-Duenas F.J."/>
            <person name="Sabat G."/>
            <person name="Salamov A."/>
            <person name="Samejima M."/>
            <person name="Schmutz J."/>
            <person name="Slot J.C."/>
            <person name="St John F."/>
            <person name="Stenlid J."/>
            <person name="Sun H."/>
            <person name="Sun S."/>
            <person name="Syed K."/>
            <person name="Tsang A."/>
            <person name="Wiebenga A."/>
            <person name="Young D."/>
            <person name="Pisabarro A."/>
            <person name="Eastwood D.C."/>
            <person name="Martin F."/>
            <person name="Cullen D."/>
            <person name="Grigoriev I.V."/>
            <person name="Hibbett D.S."/>
        </authorList>
    </citation>
    <scope>NUCLEOTIDE SEQUENCE</scope>
    <source>
        <strain evidence="2">FP-58527</strain>
    </source>
</reference>
<dbReference type="EMBL" id="KE504257">
    <property type="protein sequence ID" value="EPS93772.1"/>
    <property type="molecule type" value="Genomic_DNA"/>
</dbReference>
<protein>
    <submittedName>
        <fullName evidence="1">Uncharacterized protein</fullName>
    </submittedName>
</protein>
<keyword evidence="2" id="KW-1185">Reference proteome</keyword>
<name>S8DMA8_FOMSC</name>
<dbReference type="InParanoid" id="S8DMA8"/>
<gene>
    <name evidence="1" type="ORF">FOMPIDRAFT_1020402</name>
</gene>
<organism evidence="1 2">
    <name type="scientific">Fomitopsis schrenkii</name>
    <name type="common">Brown rot fungus</name>
    <dbReference type="NCBI Taxonomy" id="2126942"/>
    <lineage>
        <taxon>Eukaryota</taxon>
        <taxon>Fungi</taxon>
        <taxon>Dikarya</taxon>
        <taxon>Basidiomycota</taxon>
        <taxon>Agaricomycotina</taxon>
        <taxon>Agaricomycetes</taxon>
        <taxon>Polyporales</taxon>
        <taxon>Fomitopsis</taxon>
    </lineage>
</organism>
<evidence type="ECO:0000313" key="2">
    <source>
        <dbReference type="Proteomes" id="UP000015241"/>
    </source>
</evidence>
<evidence type="ECO:0000313" key="1">
    <source>
        <dbReference type="EMBL" id="EPS93772.1"/>
    </source>
</evidence>
<sequence>MATMPVQVAKPIPVQPVQTAPVVPVTPSSAPSTTATRSKELFEEVVRQFTPPKDVQETHSLLATPLICLTPDTVSSMRSTTLSIKVHRAPPHCLSPPGPPVHLELAHEHRHGLGCNHSSGDTADMIHVPLKKPQLEHRMPSPLSLTSEHVSVSHAATPQSAMATTESFSMQAVYVARTEKYESQVVSKNVTSRIPTTRSPEVLANHADELSCNNNLNAKEDDLEGTLKKVVHTHP</sequence>
<dbReference type="Proteomes" id="UP000015241">
    <property type="component" value="Unassembled WGS sequence"/>
</dbReference>
<proteinExistence type="predicted"/>
<accession>S8DMA8</accession>
<dbReference type="OrthoDB" id="27073at2759"/>
<dbReference type="AlphaFoldDB" id="S8DMA8"/>
<dbReference type="STRING" id="743788.S8DMA8"/>